<dbReference type="Gene3D" id="3.10.450.50">
    <property type="match status" value="1"/>
</dbReference>
<dbReference type="RefSeq" id="WP_274199411.1">
    <property type="nucleotide sequence ID" value="NZ_JAQZAO010000002.1"/>
</dbReference>
<dbReference type="Proteomes" id="UP001300763">
    <property type="component" value="Unassembled WGS sequence"/>
</dbReference>
<comment type="caution">
    <text evidence="2">The sequence shown here is derived from an EMBL/GenBank/DDBJ whole genome shotgun (WGS) entry which is preliminary data.</text>
</comment>
<evidence type="ECO:0000313" key="2">
    <source>
        <dbReference type="EMBL" id="MDD7964884.1"/>
    </source>
</evidence>
<dbReference type="EMBL" id="JAQZAO010000002">
    <property type="protein sequence ID" value="MDD7964884.1"/>
    <property type="molecule type" value="Genomic_DNA"/>
</dbReference>
<reference evidence="2 3" key="1">
    <citation type="submission" date="2023-02" db="EMBL/GenBank/DDBJ databases">
        <title>Genome sequencing required for Actinomycetospora new species description.</title>
        <authorList>
            <person name="Saimee Y."/>
            <person name="Duangmal K."/>
        </authorList>
    </citation>
    <scope>NUCLEOTIDE SEQUENCE [LARGE SCALE GENOMIC DNA]</scope>
    <source>
        <strain evidence="2 3">DW7H6</strain>
    </source>
</reference>
<sequence>MAAVEDILTRNLLEVFGERDEERRRAVIAELYADDVLFQDPDGAVRGRDAIDAKVSALLADAPSTFVFRPTAPARTSGASAC</sequence>
<evidence type="ECO:0000259" key="1">
    <source>
        <dbReference type="Pfam" id="PF12680"/>
    </source>
</evidence>
<organism evidence="2 3">
    <name type="scientific">Actinomycetospora lemnae</name>
    <dbReference type="NCBI Taxonomy" id="3019891"/>
    <lineage>
        <taxon>Bacteria</taxon>
        <taxon>Bacillati</taxon>
        <taxon>Actinomycetota</taxon>
        <taxon>Actinomycetes</taxon>
        <taxon>Pseudonocardiales</taxon>
        <taxon>Pseudonocardiaceae</taxon>
        <taxon>Actinomycetospora</taxon>
    </lineage>
</organism>
<gene>
    <name evidence="2" type="ORF">PGB27_05925</name>
</gene>
<accession>A0ABT5SPZ2</accession>
<dbReference type="SUPFAM" id="SSF54427">
    <property type="entry name" value="NTF2-like"/>
    <property type="match status" value="1"/>
</dbReference>
<name>A0ABT5SPZ2_9PSEU</name>
<proteinExistence type="predicted"/>
<keyword evidence="3" id="KW-1185">Reference proteome</keyword>
<feature type="domain" description="SnoaL-like" evidence="1">
    <location>
        <begin position="22"/>
        <end position="70"/>
    </location>
</feature>
<dbReference type="InterPro" id="IPR037401">
    <property type="entry name" value="SnoaL-like"/>
</dbReference>
<dbReference type="Pfam" id="PF12680">
    <property type="entry name" value="SnoaL_2"/>
    <property type="match status" value="1"/>
</dbReference>
<evidence type="ECO:0000313" key="3">
    <source>
        <dbReference type="Proteomes" id="UP001300763"/>
    </source>
</evidence>
<dbReference type="InterPro" id="IPR032710">
    <property type="entry name" value="NTF2-like_dom_sf"/>
</dbReference>
<protein>
    <submittedName>
        <fullName evidence="2">Nuclear transport factor 2 family protein</fullName>
    </submittedName>
</protein>